<organism evidence="1 2">
    <name type="scientific">Spirosoma fluviale</name>
    <dbReference type="NCBI Taxonomy" id="1597977"/>
    <lineage>
        <taxon>Bacteria</taxon>
        <taxon>Pseudomonadati</taxon>
        <taxon>Bacteroidota</taxon>
        <taxon>Cytophagia</taxon>
        <taxon>Cytophagales</taxon>
        <taxon>Cytophagaceae</taxon>
        <taxon>Spirosoma</taxon>
    </lineage>
</organism>
<evidence type="ECO:0000313" key="2">
    <source>
        <dbReference type="Proteomes" id="UP000219452"/>
    </source>
</evidence>
<protein>
    <recommendedName>
        <fullName evidence="3">1-acyl-sn-glycerol-3-phosphate acyltransferase</fullName>
    </recommendedName>
</protein>
<proteinExistence type="predicted"/>
<accession>A0A286GWD9</accession>
<dbReference type="RefSeq" id="WP_097132228.1">
    <property type="nucleotide sequence ID" value="NZ_OCNH01000011.1"/>
</dbReference>
<dbReference type="AlphaFoldDB" id="A0A286GWD9"/>
<dbReference type="OrthoDB" id="9826566at2"/>
<evidence type="ECO:0008006" key="3">
    <source>
        <dbReference type="Google" id="ProtNLM"/>
    </source>
</evidence>
<name>A0A286GWD9_9BACT</name>
<keyword evidence="2" id="KW-1185">Reference proteome</keyword>
<sequence length="244" mass="27595">MIYLKVNQLIATVITTLLPAKRWSQAAFTMSGLLAYYYRLFKGHKVYKYNYTVGISRAHKLNHLLALMTRLGKPFPITICAQGSELFLKPRPKGLILCSTHIPLSKVAIRHLMEHGFTPTVVLATNPDVIDSIAIWGRTETIPAIRTGPFVLQKAKSVLQQGGSIVVLVDRELGGPYSPNVFRLAEKINADIIFFDAILQRQGVVNVRFHESEWNGKSHADRVSRQMDELYRHTTTLLQQYSYS</sequence>
<reference evidence="2" key="1">
    <citation type="submission" date="2017-09" db="EMBL/GenBank/DDBJ databases">
        <authorList>
            <person name="Varghese N."/>
            <person name="Submissions S."/>
        </authorList>
    </citation>
    <scope>NUCLEOTIDE SEQUENCE [LARGE SCALE GENOMIC DNA]</scope>
    <source>
        <strain evidence="2">DSM 29961</strain>
    </source>
</reference>
<dbReference type="Proteomes" id="UP000219452">
    <property type="component" value="Unassembled WGS sequence"/>
</dbReference>
<gene>
    <name evidence="1" type="ORF">SAMN06269250_0181</name>
</gene>
<evidence type="ECO:0000313" key="1">
    <source>
        <dbReference type="EMBL" id="SOD99813.1"/>
    </source>
</evidence>
<dbReference type="EMBL" id="OCNH01000011">
    <property type="protein sequence ID" value="SOD99813.1"/>
    <property type="molecule type" value="Genomic_DNA"/>
</dbReference>